<accession>A0A1H6NFR3</accession>
<protein>
    <submittedName>
        <fullName evidence="2">Copper chaperone</fullName>
    </submittedName>
</protein>
<dbReference type="PROSITE" id="PS50846">
    <property type="entry name" value="HMA_2"/>
    <property type="match status" value="1"/>
</dbReference>
<dbReference type="InterPro" id="IPR036163">
    <property type="entry name" value="HMA_dom_sf"/>
</dbReference>
<feature type="domain" description="HMA" evidence="1">
    <location>
        <begin position="1"/>
        <end position="62"/>
    </location>
</feature>
<dbReference type="AlphaFoldDB" id="A0A1H6NFR3"/>
<keyword evidence="3" id="KW-1185">Reference proteome</keyword>
<sequence length="78" mass="8249">MKFHIADMTCGHCVSMVTKAILTADGDAKIQTNLTDKTLQLSTELSSAEVMEVLTEAGYPATEVKASCCNPANTCHSA</sequence>
<dbReference type="Gene3D" id="3.30.70.100">
    <property type="match status" value="1"/>
</dbReference>
<dbReference type="GO" id="GO:0046872">
    <property type="term" value="F:metal ion binding"/>
    <property type="evidence" value="ECO:0007669"/>
    <property type="project" value="InterPro"/>
</dbReference>
<organism evidence="2 3">
    <name type="scientific">Rheinheimera pacifica</name>
    <dbReference type="NCBI Taxonomy" id="173990"/>
    <lineage>
        <taxon>Bacteria</taxon>
        <taxon>Pseudomonadati</taxon>
        <taxon>Pseudomonadota</taxon>
        <taxon>Gammaproteobacteria</taxon>
        <taxon>Chromatiales</taxon>
        <taxon>Chromatiaceae</taxon>
        <taxon>Rheinheimera</taxon>
    </lineage>
</organism>
<dbReference type="SUPFAM" id="SSF55008">
    <property type="entry name" value="HMA, heavy metal-associated domain"/>
    <property type="match status" value="1"/>
</dbReference>
<dbReference type="Proteomes" id="UP000199371">
    <property type="component" value="Unassembled WGS sequence"/>
</dbReference>
<dbReference type="InterPro" id="IPR006121">
    <property type="entry name" value="HMA_dom"/>
</dbReference>
<dbReference type="Pfam" id="PF00403">
    <property type="entry name" value="HMA"/>
    <property type="match status" value="1"/>
</dbReference>
<dbReference type="EMBL" id="FNXF01000037">
    <property type="protein sequence ID" value="SEI14149.1"/>
    <property type="molecule type" value="Genomic_DNA"/>
</dbReference>
<evidence type="ECO:0000313" key="2">
    <source>
        <dbReference type="EMBL" id="SEI14149.1"/>
    </source>
</evidence>
<dbReference type="CDD" id="cd00371">
    <property type="entry name" value="HMA"/>
    <property type="match status" value="1"/>
</dbReference>
<dbReference type="OrthoDB" id="9814359at2"/>
<dbReference type="RefSeq" id="WP_092797183.1">
    <property type="nucleotide sequence ID" value="NZ_FNXF01000037.1"/>
</dbReference>
<proteinExistence type="predicted"/>
<gene>
    <name evidence="2" type="ORF">SAMN05660691_04170</name>
</gene>
<evidence type="ECO:0000313" key="3">
    <source>
        <dbReference type="Proteomes" id="UP000199371"/>
    </source>
</evidence>
<dbReference type="STRING" id="173990.SAMN05660691_04170"/>
<name>A0A1H6NFR3_9GAMM</name>
<reference evidence="3" key="1">
    <citation type="submission" date="2016-10" db="EMBL/GenBank/DDBJ databases">
        <authorList>
            <person name="Varghese N."/>
            <person name="Submissions S."/>
        </authorList>
    </citation>
    <scope>NUCLEOTIDE SEQUENCE [LARGE SCALE GENOMIC DNA]</scope>
    <source>
        <strain evidence="3">DSM 17616</strain>
    </source>
</reference>
<evidence type="ECO:0000259" key="1">
    <source>
        <dbReference type="PROSITE" id="PS50846"/>
    </source>
</evidence>